<evidence type="ECO:0000313" key="2">
    <source>
        <dbReference type="WBParaSite" id="PgB24X_g005_t06"/>
    </source>
</evidence>
<dbReference type="WBParaSite" id="PgB24X_g005_t06">
    <property type="protein sequence ID" value="PgB24X_g005_t06"/>
    <property type="gene ID" value="PgB24X_g005"/>
</dbReference>
<reference evidence="2" key="1">
    <citation type="submission" date="2022-11" db="UniProtKB">
        <authorList>
            <consortium name="WormBaseParasite"/>
        </authorList>
    </citation>
    <scope>IDENTIFICATION</scope>
</reference>
<dbReference type="Proteomes" id="UP000887569">
    <property type="component" value="Unplaced"/>
</dbReference>
<evidence type="ECO:0000313" key="1">
    <source>
        <dbReference type="Proteomes" id="UP000887569"/>
    </source>
</evidence>
<organism evidence="1 2">
    <name type="scientific">Parascaris univalens</name>
    <name type="common">Nematode worm</name>
    <dbReference type="NCBI Taxonomy" id="6257"/>
    <lineage>
        <taxon>Eukaryota</taxon>
        <taxon>Metazoa</taxon>
        <taxon>Ecdysozoa</taxon>
        <taxon>Nematoda</taxon>
        <taxon>Chromadorea</taxon>
        <taxon>Rhabditida</taxon>
        <taxon>Spirurina</taxon>
        <taxon>Ascaridomorpha</taxon>
        <taxon>Ascaridoidea</taxon>
        <taxon>Ascarididae</taxon>
        <taxon>Parascaris</taxon>
    </lineage>
</organism>
<name>A0A914ZX18_PARUN</name>
<proteinExistence type="predicted"/>
<sequence length="71" mass="8531">MFSCSSTIDCAHCARVLELATYRCRLNIHQEQIFQQNYRRTDLVAWNCCICFFSKIFYKVTRRVLLEAVRF</sequence>
<dbReference type="AlphaFoldDB" id="A0A914ZX18"/>
<protein>
    <submittedName>
        <fullName evidence="2">Bridge-like lipid transfer protein family member 1 C-terminal domain-containing protein</fullName>
    </submittedName>
</protein>
<keyword evidence="1" id="KW-1185">Reference proteome</keyword>
<accession>A0A914ZX18</accession>